<dbReference type="EMBL" id="MPZV01000002">
    <property type="protein sequence ID" value="OOY24154.1"/>
    <property type="molecule type" value="Genomic_DNA"/>
</dbReference>
<accession>A0ABX3N135</accession>
<sequence>MNAMSQYRVRSECVACPYGDGVAILDLNSNAYFSLDSIGAIVWNLLGDQKSVEEIIDTISGAYSVPRDTVAEDVSVLLSDLHENGLVEAS</sequence>
<dbReference type="InterPro" id="IPR041881">
    <property type="entry name" value="PqqD_sf"/>
</dbReference>
<protein>
    <recommendedName>
        <fullName evidence="3">PqqD family protein</fullName>
    </recommendedName>
</protein>
<keyword evidence="2" id="KW-1185">Reference proteome</keyword>
<dbReference type="Proteomes" id="UP000190787">
    <property type="component" value="Unassembled WGS sequence"/>
</dbReference>
<name>A0ABX3N135_9RHOB</name>
<evidence type="ECO:0000313" key="1">
    <source>
        <dbReference type="EMBL" id="OOY24154.1"/>
    </source>
</evidence>
<comment type="caution">
    <text evidence="1">The sequence shown here is derived from an EMBL/GenBank/DDBJ whole genome shotgun (WGS) entry which is preliminary data.</text>
</comment>
<dbReference type="Pfam" id="PF05402">
    <property type="entry name" value="PqqD"/>
    <property type="match status" value="1"/>
</dbReference>
<dbReference type="RefSeq" id="WP_078604695.1">
    <property type="nucleotide sequence ID" value="NZ_MPZV01000002.1"/>
</dbReference>
<gene>
    <name evidence="1" type="ORF">BMI91_08800</name>
</gene>
<evidence type="ECO:0008006" key="3">
    <source>
        <dbReference type="Google" id="ProtNLM"/>
    </source>
</evidence>
<evidence type="ECO:0000313" key="2">
    <source>
        <dbReference type="Proteomes" id="UP000190787"/>
    </source>
</evidence>
<dbReference type="Gene3D" id="1.10.10.1150">
    <property type="entry name" value="Coenzyme PQQ synthesis protein D (PqqD)"/>
    <property type="match status" value="1"/>
</dbReference>
<reference evidence="1 2" key="1">
    <citation type="submission" date="2016-11" db="EMBL/GenBank/DDBJ databases">
        <title>A multilocus sequence analysis scheme for characterization of bacteria in the genus Thioclava.</title>
        <authorList>
            <person name="Liu Y."/>
            <person name="Shao Z."/>
        </authorList>
    </citation>
    <scope>NUCLEOTIDE SEQUENCE [LARGE SCALE GENOMIC DNA]</scope>
    <source>
        <strain evidence="1 2">TAW-CT134</strain>
    </source>
</reference>
<organism evidence="1 2">
    <name type="scientific">Thioclava sediminum</name>
    <dbReference type="NCBI Taxonomy" id="1915319"/>
    <lineage>
        <taxon>Bacteria</taxon>
        <taxon>Pseudomonadati</taxon>
        <taxon>Pseudomonadota</taxon>
        <taxon>Alphaproteobacteria</taxon>
        <taxon>Rhodobacterales</taxon>
        <taxon>Paracoccaceae</taxon>
        <taxon>Thioclava</taxon>
    </lineage>
</organism>
<dbReference type="InterPro" id="IPR008792">
    <property type="entry name" value="PQQD"/>
</dbReference>
<proteinExistence type="predicted"/>